<dbReference type="EMBL" id="PYGC01000015">
    <property type="protein sequence ID" value="PSK80507.1"/>
    <property type="molecule type" value="Genomic_DNA"/>
</dbReference>
<evidence type="ECO:0000313" key="1">
    <source>
        <dbReference type="EMBL" id="PSK80507.1"/>
    </source>
</evidence>
<organism evidence="1 2">
    <name type="scientific">Prolixibacter denitrificans</name>
    <dbReference type="NCBI Taxonomy" id="1541063"/>
    <lineage>
        <taxon>Bacteria</taxon>
        <taxon>Pseudomonadati</taxon>
        <taxon>Bacteroidota</taxon>
        <taxon>Bacteroidia</taxon>
        <taxon>Marinilabiliales</taxon>
        <taxon>Prolixibacteraceae</taxon>
        <taxon>Prolixibacter</taxon>
    </lineage>
</organism>
<proteinExistence type="predicted"/>
<gene>
    <name evidence="1" type="ORF">CLV93_11537</name>
</gene>
<sequence>MKRSEHGLFFYFYFDVVRGTGSAAVWMGRIIHP</sequence>
<dbReference type="Proteomes" id="UP000240621">
    <property type="component" value="Unassembled WGS sequence"/>
</dbReference>
<protein>
    <submittedName>
        <fullName evidence="1">Uncharacterized protein</fullName>
    </submittedName>
</protein>
<name>A0A2P8C6E0_9BACT</name>
<reference evidence="1 2" key="1">
    <citation type="submission" date="2018-03" db="EMBL/GenBank/DDBJ databases">
        <title>Genomic Encyclopedia of Archaeal and Bacterial Type Strains, Phase II (KMG-II): from individual species to whole genera.</title>
        <authorList>
            <person name="Goeker M."/>
        </authorList>
    </citation>
    <scope>NUCLEOTIDE SEQUENCE [LARGE SCALE GENOMIC DNA]</scope>
    <source>
        <strain evidence="1 2">DSM 27267</strain>
    </source>
</reference>
<dbReference type="AlphaFoldDB" id="A0A2P8C6E0"/>
<evidence type="ECO:0000313" key="2">
    <source>
        <dbReference type="Proteomes" id="UP000240621"/>
    </source>
</evidence>
<accession>A0A2P8C6E0</accession>
<comment type="caution">
    <text evidence="1">The sequence shown here is derived from an EMBL/GenBank/DDBJ whole genome shotgun (WGS) entry which is preliminary data.</text>
</comment>